<dbReference type="InterPro" id="IPR009367">
    <property type="entry name" value="Elm1-like"/>
</dbReference>
<dbReference type="GO" id="GO:0017056">
    <property type="term" value="F:structural constituent of nuclear pore"/>
    <property type="evidence" value="ECO:0007669"/>
    <property type="project" value="TreeGrafter"/>
</dbReference>
<dbReference type="GO" id="GO:0031965">
    <property type="term" value="C:nuclear membrane"/>
    <property type="evidence" value="ECO:0007669"/>
    <property type="project" value="UniProtKB-UniRule"/>
</dbReference>
<evidence type="ECO:0000256" key="5">
    <source>
        <dbReference type="ARBA" id="ARBA00022927"/>
    </source>
</evidence>
<keyword evidence="8 9" id="KW-0539">Nucleus</keyword>
<dbReference type="Pfam" id="PF06258">
    <property type="entry name" value="Mito_fiss_Elm1"/>
    <property type="match status" value="1"/>
</dbReference>
<comment type="subunit">
    <text evidence="9">Component of the nuclear pore complex (NPC).</text>
</comment>
<keyword evidence="3 9" id="KW-0813">Transport</keyword>
<evidence type="ECO:0000256" key="3">
    <source>
        <dbReference type="ARBA" id="ARBA00022448"/>
    </source>
</evidence>
<dbReference type="GO" id="GO:0006606">
    <property type="term" value="P:protein import into nucleus"/>
    <property type="evidence" value="ECO:0007669"/>
    <property type="project" value="TreeGrafter"/>
</dbReference>
<dbReference type="EMBL" id="DAKRPA010000299">
    <property type="protein sequence ID" value="DAZ93684.1"/>
    <property type="molecule type" value="Genomic_DNA"/>
</dbReference>
<dbReference type="PANTHER" id="PTHR13373:SF21">
    <property type="entry name" value="NUCLEAR PORE COMPLEX PROTEIN NUP85"/>
    <property type="match status" value="1"/>
</dbReference>
<keyword evidence="7 9" id="KW-0906">Nuclear pore complex</keyword>
<dbReference type="PANTHER" id="PTHR13373">
    <property type="entry name" value="FROUNT PROTEIN-RELATED"/>
    <property type="match status" value="1"/>
</dbReference>
<comment type="similarity">
    <text evidence="2 9">Belongs to the nucleoporin Nup85 family.</text>
</comment>
<keyword evidence="5 9" id="KW-0653">Protein transport</keyword>
<gene>
    <name evidence="10" type="ORF">N0F65_008192</name>
</gene>
<dbReference type="GO" id="GO:0045893">
    <property type="term" value="P:positive regulation of DNA-templated transcription"/>
    <property type="evidence" value="ECO:0007669"/>
    <property type="project" value="TreeGrafter"/>
</dbReference>
<keyword evidence="4 9" id="KW-0509">mRNA transport</keyword>
<evidence type="ECO:0000256" key="4">
    <source>
        <dbReference type="ARBA" id="ARBA00022816"/>
    </source>
</evidence>
<comment type="function">
    <text evidence="9">Functions as a component of the nuclear pore complex (NPC).</text>
</comment>
<evidence type="ECO:0000256" key="9">
    <source>
        <dbReference type="RuleBase" id="RU365073"/>
    </source>
</evidence>
<sequence>MCSRRAVLHLRIHLITAMTGRHPAVRLVALGNGAAGAEKQALALAHRLQHVLQRGHNVPCSVAFVPAPLTHRVARRLPPTLHVAAARVLRSPWFGYDCAVPSLLAADAPSETAPRVDVAIGCGRTTVALCAAWKLTAPARVYNIQIQHPRTPLHWFDAVVTPRHDFAAGRFLGPSTVPRNVHLTFGTVFDVTTELLEREAAAYERNALGTALPRAKTVLALLIGGPCRGFPFSRADAETMMDDFHGRLKATGNYDDMALVATFSRRTPTDVKSVIATQLRANWRPDRLFLWDGNGANPYYAMLAGADAIVITPDSVSMTTEAIASGKAVFTLGTDRCTGKFRNFHDTLTTNHLAHSWTDNFSTSMHMPQQRGKVLLDKELQQVPGTDWVVAQATGALESTNSATAPNATTTMAPAMSRTFSDGFEMLTKAKQLPLPSSVHPSVARLPWGQGKASWVGYDAAAAHTNQPYPATAMPRELQKLTATSYAIFMQLARLDEEKKRTERELGDLEIVKASRHYREALRTAIFGLEDRLASSSSSSDSDDELVDLLKVSLAVWHLCEVLFLQRRPRDDKRIAYDLAQWLQEHYASVRLDELEQTSVRMRSLTKPELDAAFWPTLYALVMMGAGRHAWALLASHSAHQGAFARGVASLSTASTHSTFQSIQRLLLCMPGSNSGAGVSQEWSQWHNACMYLLNADTFVKADANLTTLLEIMSAKDDTLKRQSKTWYELMMARLFLEEPKRVAHRLEFLMGNCWRVFQSGDHDQMSNFDCIILAILQYDVQSAMKDISAMNCSWMTAHLTDLLVKSHTVADDHVPAIGCTLREHFFISYAAELALNSGMWQFSVGYFERCPVFGMIGVRATLEREPVASDDKTHRLLAYCRSKKGLGALQQRITARRGRACQTQGRHAAALHWLLRGSHLDDVDALCDLVLEECSNVGSQTPLNEAVEFLETHPELARTQKLLWLVQYRELYLVLEDVESLRRQLKETNATHRTQLTEVSDNLRFVSQEAAKRVFQLINSTAAPSHLRGVLLREAEKLLLLEPTVFTSRQLYALMGYLHDLDRSFDKSAFYESSENQALKHKIETLISRNLCEALLAEAAGAPAAAGASSGPTSDLLTSSSQALAWISAGDEPVEE</sequence>
<keyword evidence="9" id="KW-0472">Membrane</keyword>
<evidence type="ECO:0000256" key="8">
    <source>
        <dbReference type="ARBA" id="ARBA00023242"/>
    </source>
</evidence>
<dbReference type="GO" id="GO:0006406">
    <property type="term" value="P:mRNA export from nucleus"/>
    <property type="evidence" value="ECO:0007669"/>
    <property type="project" value="TreeGrafter"/>
</dbReference>
<evidence type="ECO:0000313" key="11">
    <source>
        <dbReference type="Proteomes" id="UP001146120"/>
    </source>
</evidence>
<comment type="caution">
    <text evidence="10">The sequence shown here is derived from an EMBL/GenBank/DDBJ whole genome shotgun (WGS) entry which is preliminary data.</text>
</comment>
<dbReference type="GO" id="GO:0031080">
    <property type="term" value="C:nuclear pore outer ring"/>
    <property type="evidence" value="ECO:0007669"/>
    <property type="project" value="TreeGrafter"/>
</dbReference>
<dbReference type="InterPro" id="IPR011502">
    <property type="entry name" value="Nucleoporin_Nup85"/>
</dbReference>
<evidence type="ECO:0000256" key="2">
    <source>
        <dbReference type="ARBA" id="ARBA00005573"/>
    </source>
</evidence>
<evidence type="ECO:0000313" key="10">
    <source>
        <dbReference type="EMBL" id="DAZ93684.1"/>
    </source>
</evidence>
<proteinExistence type="inferred from homology"/>
<reference evidence="10" key="1">
    <citation type="submission" date="2022-11" db="EMBL/GenBank/DDBJ databases">
        <authorList>
            <person name="Morgan W.R."/>
            <person name="Tartar A."/>
        </authorList>
    </citation>
    <scope>NUCLEOTIDE SEQUENCE</scope>
    <source>
        <strain evidence="10">ARSEF 373</strain>
    </source>
</reference>
<accession>A0AAV2YK37</accession>
<keyword evidence="6 9" id="KW-0811">Translocation</keyword>
<dbReference type="Pfam" id="PF07575">
    <property type="entry name" value="Nucleopor_Nup85"/>
    <property type="match status" value="1"/>
</dbReference>
<name>A0AAV2YK37_9STRA</name>
<evidence type="ECO:0000256" key="1">
    <source>
        <dbReference type="ARBA" id="ARBA00004567"/>
    </source>
</evidence>
<organism evidence="10 11">
    <name type="scientific">Lagenidium giganteum</name>
    <dbReference type="NCBI Taxonomy" id="4803"/>
    <lineage>
        <taxon>Eukaryota</taxon>
        <taxon>Sar</taxon>
        <taxon>Stramenopiles</taxon>
        <taxon>Oomycota</taxon>
        <taxon>Peronosporomycetes</taxon>
        <taxon>Pythiales</taxon>
        <taxon>Pythiaceae</taxon>
    </lineage>
</organism>
<dbReference type="AlphaFoldDB" id="A0AAV2YK37"/>
<reference evidence="10" key="2">
    <citation type="journal article" date="2023" name="Microbiol Resour">
        <title>Decontamination and Annotation of the Draft Genome Sequence of the Oomycete Lagenidium giganteum ARSEF 373.</title>
        <authorList>
            <person name="Morgan W.R."/>
            <person name="Tartar A."/>
        </authorList>
    </citation>
    <scope>NUCLEOTIDE SEQUENCE</scope>
    <source>
        <strain evidence="10">ARSEF 373</strain>
    </source>
</reference>
<evidence type="ECO:0000256" key="6">
    <source>
        <dbReference type="ARBA" id="ARBA00023010"/>
    </source>
</evidence>
<comment type="subcellular location">
    <subcellularLocation>
        <location evidence="1 9">Nucleus</location>
        <location evidence="1 9">Nuclear pore complex</location>
    </subcellularLocation>
</comment>
<evidence type="ECO:0000256" key="7">
    <source>
        <dbReference type="ARBA" id="ARBA00023132"/>
    </source>
</evidence>
<dbReference type="Proteomes" id="UP001146120">
    <property type="component" value="Unassembled WGS sequence"/>
</dbReference>
<protein>
    <recommendedName>
        <fullName evidence="9">Nuclear pore complex protein Nup85</fullName>
    </recommendedName>
</protein>
<keyword evidence="11" id="KW-1185">Reference proteome</keyword>